<dbReference type="PANTHER" id="PTHR11211">
    <property type="entry name" value="IROQUOIS-CLASS HOMEODOMAIN PROTEIN IRX"/>
    <property type="match status" value="1"/>
</dbReference>
<dbReference type="SMART" id="SM00389">
    <property type="entry name" value="HOX"/>
    <property type="match status" value="1"/>
</dbReference>
<feature type="domain" description="Homeobox" evidence="8">
    <location>
        <begin position="191"/>
        <end position="254"/>
    </location>
</feature>
<dbReference type="GO" id="GO:0045317">
    <property type="term" value="P:equator specification"/>
    <property type="evidence" value="ECO:0007669"/>
    <property type="project" value="UniProtKB-ARBA"/>
</dbReference>
<dbReference type="RefSeq" id="XP_003741753.1">
    <property type="nucleotide sequence ID" value="XM_003741705.1"/>
</dbReference>
<reference evidence="10" key="1">
    <citation type="submission" date="2025-08" db="UniProtKB">
        <authorList>
            <consortium name="RefSeq"/>
        </authorList>
    </citation>
    <scope>IDENTIFICATION</scope>
</reference>
<keyword evidence="3 6" id="KW-0238">DNA-binding</keyword>
<feature type="compositionally biased region" description="Polar residues" evidence="7">
    <location>
        <begin position="277"/>
        <end position="300"/>
    </location>
</feature>
<organism evidence="9 10">
    <name type="scientific">Galendromus occidentalis</name>
    <name type="common">western predatory mite</name>
    <dbReference type="NCBI Taxonomy" id="34638"/>
    <lineage>
        <taxon>Eukaryota</taxon>
        <taxon>Metazoa</taxon>
        <taxon>Ecdysozoa</taxon>
        <taxon>Arthropoda</taxon>
        <taxon>Chelicerata</taxon>
        <taxon>Arachnida</taxon>
        <taxon>Acari</taxon>
        <taxon>Parasitiformes</taxon>
        <taxon>Mesostigmata</taxon>
        <taxon>Gamasina</taxon>
        <taxon>Phytoseioidea</taxon>
        <taxon>Phytoseiidae</taxon>
        <taxon>Typhlodrominae</taxon>
        <taxon>Galendromus</taxon>
    </lineage>
</organism>
<evidence type="ECO:0000256" key="5">
    <source>
        <dbReference type="ARBA" id="ARBA00023242"/>
    </source>
</evidence>
<dbReference type="GeneID" id="100903651"/>
<feature type="compositionally biased region" description="Acidic residues" evidence="7">
    <location>
        <begin position="266"/>
        <end position="275"/>
    </location>
</feature>
<dbReference type="Gene3D" id="1.10.10.60">
    <property type="entry name" value="Homeodomain-like"/>
    <property type="match status" value="1"/>
</dbReference>
<dbReference type="InterPro" id="IPR017970">
    <property type="entry name" value="Homeobox_CS"/>
</dbReference>
<keyword evidence="9" id="KW-1185">Reference proteome</keyword>
<gene>
    <name evidence="10" type="primary">LOC100903651</name>
</gene>
<keyword evidence="5 6" id="KW-0539">Nucleus</keyword>
<dbReference type="SUPFAM" id="SSF46689">
    <property type="entry name" value="Homeodomain-like"/>
    <property type="match status" value="1"/>
</dbReference>
<dbReference type="Proteomes" id="UP000694867">
    <property type="component" value="Unplaced"/>
</dbReference>
<feature type="compositionally biased region" description="Polar residues" evidence="7">
    <location>
        <begin position="394"/>
        <end position="421"/>
    </location>
</feature>
<dbReference type="GO" id="GO:0005634">
    <property type="term" value="C:nucleus"/>
    <property type="evidence" value="ECO:0007669"/>
    <property type="project" value="UniProtKB-SubCell"/>
</dbReference>
<feature type="DNA-binding region" description="Homeobox" evidence="6">
    <location>
        <begin position="193"/>
        <end position="255"/>
    </location>
</feature>
<dbReference type="CDD" id="cd00086">
    <property type="entry name" value="homeodomain"/>
    <property type="match status" value="1"/>
</dbReference>
<comment type="similarity">
    <text evidence="2">Belongs to the TALE/IRO homeobox family.</text>
</comment>
<dbReference type="GO" id="GO:0045926">
    <property type="term" value="P:negative regulation of growth"/>
    <property type="evidence" value="ECO:0007669"/>
    <property type="project" value="UniProtKB-ARBA"/>
</dbReference>
<dbReference type="GO" id="GO:0000978">
    <property type="term" value="F:RNA polymerase II cis-regulatory region sequence-specific DNA binding"/>
    <property type="evidence" value="ECO:0007669"/>
    <property type="project" value="TreeGrafter"/>
</dbReference>
<dbReference type="InterPro" id="IPR009057">
    <property type="entry name" value="Homeodomain-like_sf"/>
</dbReference>
<dbReference type="SMART" id="SM00548">
    <property type="entry name" value="IRO"/>
    <property type="match status" value="1"/>
</dbReference>
<name>A0AAJ6QRU3_9ACAR</name>
<evidence type="ECO:0000256" key="4">
    <source>
        <dbReference type="ARBA" id="ARBA00023155"/>
    </source>
</evidence>
<dbReference type="GO" id="GO:0048468">
    <property type="term" value="P:cell development"/>
    <property type="evidence" value="ECO:0007669"/>
    <property type="project" value="TreeGrafter"/>
</dbReference>
<evidence type="ECO:0000256" key="2">
    <source>
        <dbReference type="ARBA" id="ARBA00008446"/>
    </source>
</evidence>
<proteinExistence type="inferred from homology"/>
<feature type="compositionally biased region" description="Acidic residues" evidence="7">
    <location>
        <begin position="362"/>
        <end position="373"/>
    </location>
</feature>
<keyword evidence="4 6" id="KW-0371">Homeobox</keyword>
<comment type="subcellular location">
    <subcellularLocation>
        <location evidence="1 6">Nucleus</location>
    </subcellularLocation>
</comment>
<dbReference type="GO" id="GO:0000981">
    <property type="term" value="F:DNA-binding transcription factor activity, RNA polymerase II-specific"/>
    <property type="evidence" value="ECO:0007669"/>
    <property type="project" value="InterPro"/>
</dbReference>
<feature type="region of interest" description="Disordered" evidence="7">
    <location>
        <begin position="1"/>
        <end position="24"/>
    </location>
</feature>
<evidence type="ECO:0000256" key="6">
    <source>
        <dbReference type="PROSITE-ProRule" id="PRU00108"/>
    </source>
</evidence>
<dbReference type="KEGG" id="goe:100903651"/>
<dbReference type="Pfam" id="PF05920">
    <property type="entry name" value="Homeobox_KN"/>
    <property type="match status" value="1"/>
</dbReference>
<feature type="compositionally biased region" description="Basic and acidic residues" evidence="7">
    <location>
        <begin position="374"/>
        <end position="386"/>
    </location>
</feature>
<dbReference type="AlphaFoldDB" id="A0AAJ6QRU3"/>
<feature type="region of interest" description="Disordered" evidence="7">
    <location>
        <begin position="355"/>
        <end position="453"/>
    </location>
</feature>
<dbReference type="InterPro" id="IPR001356">
    <property type="entry name" value="HD"/>
</dbReference>
<evidence type="ECO:0000313" key="9">
    <source>
        <dbReference type="Proteomes" id="UP000694867"/>
    </source>
</evidence>
<evidence type="ECO:0000256" key="7">
    <source>
        <dbReference type="SAM" id="MobiDB-lite"/>
    </source>
</evidence>
<protein>
    <submittedName>
        <fullName evidence="10">Iroquois-class homeodomain protein IRX-2-like</fullName>
    </submittedName>
</protein>
<feature type="compositionally biased region" description="Low complexity" evidence="7">
    <location>
        <begin position="13"/>
        <end position="24"/>
    </location>
</feature>
<evidence type="ECO:0000313" key="10">
    <source>
        <dbReference type="RefSeq" id="XP_003741753.1"/>
    </source>
</evidence>
<accession>A0AAJ6QRU3</accession>
<sequence>MPGSNPAVKTEPTESSSAPALSAPAPAATSGIHCLPPHLQHLPNCTPVAADPVTQRQICSCVSQYQRLASSTMYGPPALSPPIGVPPPASAPKASTDSQAATAAALQAAAAAGFLPLGAADGVPSAFYPPGANPAGVPTPGAGLELKENLEAWRNLSPAAAAYASMYSAGYPYDAATAPLAGYPFAGYGMDLNGARRKNATRETTSTLKAWLNEHRKNPYPTKGEKIMLAIITRMTLTQVSTWFANARRRLKKENKMTWSPRNRCDEDDDDDLDEATPTNNNQTAPREQSDSNRSNQSSGDHQRAAMMAAEELAAQRNKQLAELMRGQEMLSHPALLGHPHPHLAQLHGLLQLKRPAPSHDDENDLVDVDDDRPEPPSPKRERRSSEGSAASENDATANGGTEGSKSPQSRPTIHHTSPGSQKPRIWSIVDTATETKSPERSPQSSPPPAPVLNSLFADRLFGASPQQKQWYAALAHNAAAAAAAAQLAQRAQSPAASTTSSTS</sequence>
<evidence type="ECO:0000259" key="8">
    <source>
        <dbReference type="PROSITE" id="PS50071"/>
    </source>
</evidence>
<dbReference type="PROSITE" id="PS00027">
    <property type="entry name" value="HOMEOBOX_1"/>
    <property type="match status" value="1"/>
</dbReference>
<feature type="region of interest" description="Disordered" evidence="7">
    <location>
        <begin position="258"/>
        <end position="307"/>
    </location>
</feature>
<dbReference type="PROSITE" id="PS50071">
    <property type="entry name" value="HOMEOBOX_2"/>
    <property type="match status" value="1"/>
</dbReference>
<dbReference type="FunFam" id="1.10.10.60:FF:000003">
    <property type="entry name" value="Iroquois-class homeobox protein IRX"/>
    <property type="match status" value="1"/>
</dbReference>
<dbReference type="InterPro" id="IPR008422">
    <property type="entry name" value="KN_HD"/>
</dbReference>
<dbReference type="GO" id="GO:0030182">
    <property type="term" value="P:neuron differentiation"/>
    <property type="evidence" value="ECO:0007669"/>
    <property type="project" value="TreeGrafter"/>
</dbReference>
<dbReference type="InterPro" id="IPR003893">
    <property type="entry name" value="Iroquois_homeo"/>
</dbReference>
<dbReference type="GO" id="GO:0042693">
    <property type="term" value="P:muscle cell fate commitment"/>
    <property type="evidence" value="ECO:0007669"/>
    <property type="project" value="UniProtKB-ARBA"/>
</dbReference>
<evidence type="ECO:0000256" key="3">
    <source>
        <dbReference type="ARBA" id="ARBA00023125"/>
    </source>
</evidence>
<evidence type="ECO:0000256" key="1">
    <source>
        <dbReference type="ARBA" id="ARBA00004123"/>
    </source>
</evidence>
<dbReference type="PANTHER" id="PTHR11211:SF40">
    <property type="entry name" value="MIRROR, ISOFORM C"/>
    <property type="match status" value="1"/>
</dbReference>